<dbReference type="EMBL" id="WBVP01000014">
    <property type="protein sequence ID" value="KAB2824055.1"/>
    <property type="molecule type" value="Genomic_DNA"/>
</dbReference>
<keyword evidence="8" id="KW-1185">Reference proteome</keyword>
<reference evidence="6 7" key="1">
    <citation type="submission" date="2019-02" db="EMBL/GenBank/DDBJ databases">
        <title>Genome sequences of Aliivibrio finisterrensis strains from farmed Atlantic salmon.</title>
        <authorList>
            <person name="Bowman J.P."/>
        </authorList>
    </citation>
    <scope>NUCLEOTIDE SEQUENCE [LARGE SCALE GENOMIC DNA]</scope>
    <source>
        <strain evidence="5 8">A21</strain>
        <strain evidence="3 6">A32</strain>
        <strain evidence="4 7">A46</strain>
    </source>
</reference>
<feature type="transmembrane region" description="Helical" evidence="1">
    <location>
        <begin position="13"/>
        <end position="30"/>
    </location>
</feature>
<evidence type="ECO:0000313" key="3">
    <source>
        <dbReference type="EMBL" id="RYU47156.1"/>
    </source>
</evidence>
<gene>
    <name evidence="3" type="ORF">ERW49_05400</name>
    <name evidence="5" type="ORF">ERW53_08530</name>
    <name evidence="4" type="ORF">ERW57_08965</name>
    <name evidence="2" type="ORF">F8B77_12655</name>
</gene>
<dbReference type="Proteomes" id="UP000293465">
    <property type="component" value="Unassembled WGS sequence"/>
</dbReference>
<evidence type="ECO:0000313" key="9">
    <source>
        <dbReference type="Proteomes" id="UP000434870"/>
    </source>
</evidence>
<dbReference type="Proteomes" id="UP000294166">
    <property type="component" value="Unassembled WGS sequence"/>
</dbReference>
<accession>A0A4Q5KLB1</accession>
<reference evidence="2 9" key="2">
    <citation type="submission" date="2019-09" db="EMBL/GenBank/DDBJ databases">
        <title>Genome of Aliivibrio finisterrensis LMG 23869 (type strain).</title>
        <authorList>
            <person name="Bowman J.P."/>
        </authorList>
    </citation>
    <scope>NUCLEOTIDE SEQUENCE [LARGE SCALE GENOMIC DNA]</scope>
    <source>
        <strain evidence="2 9">LMG 23869</strain>
    </source>
</reference>
<dbReference type="GeneID" id="56274467"/>
<dbReference type="Proteomes" id="UP000294063">
    <property type="component" value="Unassembled WGS sequence"/>
</dbReference>
<sequence length="62" mass="7125">MSLDIDGSDRYNIASYFATWLNAVFYLIKVRDLLIIHIKQIKEDTQLVSRIIGVTVSILLDL</sequence>
<evidence type="ECO:0000313" key="6">
    <source>
        <dbReference type="Proteomes" id="UP000293465"/>
    </source>
</evidence>
<name>A0A4Q5KLB1_9GAMM</name>
<dbReference type="EMBL" id="SEZK01000012">
    <property type="protein sequence ID" value="RYU51780.1"/>
    <property type="molecule type" value="Genomic_DNA"/>
</dbReference>
<comment type="caution">
    <text evidence="3">The sequence shown here is derived from an EMBL/GenBank/DDBJ whole genome shotgun (WGS) entry which is preliminary data.</text>
</comment>
<organism evidence="3 6">
    <name type="scientific">Aliivibrio finisterrensis</name>
    <dbReference type="NCBI Taxonomy" id="511998"/>
    <lineage>
        <taxon>Bacteria</taxon>
        <taxon>Pseudomonadati</taxon>
        <taxon>Pseudomonadota</taxon>
        <taxon>Gammaproteobacteria</taxon>
        <taxon>Vibrionales</taxon>
        <taxon>Vibrionaceae</taxon>
        <taxon>Aliivibrio</taxon>
    </lineage>
</organism>
<dbReference type="Proteomes" id="UP000434870">
    <property type="component" value="Unassembled WGS sequence"/>
</dbReference>
<dbReference type="AlphaFoldDB" id="A0A4Q5KLB1"/>
<evidence type="ECO:0000313" key="5">
    <source>
        <dbReference type="EMBL" id="RYU64887.1"/>
    </source>
</evidence>
<protein>
    <submittedName>
        <fullName evidence="3">Uncharacterized protein</fullName>
    </submittedName>
</protein>
<keyword evidence="1" id="KW-0472">Membrane</keyword>
<proteinExistence type="predicted"/>
<evidence type="ECO:0000256" key="1">
    <source>
        <dbReference type="SAM" id="Phobius"/>
    </source>
</evidence>
<evidence type="ECO:0000313" key="4">
    <source>
        <dbReference type="EMBL" id="RYU51780.1"/>
    </source>
</evidence>
<keyword evidence="1" id="KW-1133">Transmembrane helix</keyword>
<dbReference type="RefSeq" id="WP_130048083.1">
    <property type="nucleotide sequence ID" value="NZ_SEZJ01000004.1"/>
</dbReference>
<dbReference type="EMBL" id="SEZJ01000004">
    <property type="protein sequence ID" value="RYU47156.1"/>
    <property type="molecule type" value="Genomic_DNA"/>
</dbReference>
<evidence type="ECO:0000313" key="7">
    <source>
        <dbReference type="Proteomes" id="UP000294063"/>
    </source>
</evidence>
<keyword evidence="1" id="KW-0812">Transmembrane</keyword>
<dbReference type="EMBL" id="SEZN01000012">
    <property type="protein sequence ID" value="RYU64887.1"/>
    <property type="molecule type" value="Genomic_DNA"/>
</dbReference>
<evidence type="ECO:0000313" key="8">
    <source>
        <dbReference type="Proteomes" id="UP000294166"/>
    </source>
</evidence>
<evidence type="ECO:0000313" key="2">
    <source>
        <dbReference type="EMBL" id="KAB2824055.1"/>
    </source>
</evidence>